<dbReference type="PROSITE" id="PS51186">
    <property type="entry name" value="GNAT"/>
    <property type="match status" value="1"/>
</dbReference>
<dbReference type="PANTHER" id="PTHR43877:SF1">
    <property type="entry name" value="ACETYLTRANSFERASE"/>
    <property type="match status" value="1"/>
</dbReference>
<dbReference type="Pfam" id="PF13673">
    <property type="entry name" value="Acetyltransf_10"/>
    <property type="match status" value="1"/>
</dbReference>
<dbReference type="AlphaFoldDB" id="A0A0R2L809"/>
<keyword evidence="1 4" id="KW-0808">Transferase</keyword>
<sequence>MTELLNKAFDELTTVELFEIYRARTDVFVVEQNCAYPEVDADDLVAKHLWFAGEDGHVRAYCRLYPAAQAGHWHIGRVLVNERDRKQGLARKLLQAALNWLQQQSEIDVIDIAAQTYLTRFYASFGFQAIGEPFDDFGVMHQNMTLTFVK</sequence>
<evidence type="ECO:0000256" key="1">
    <source>
        <dbReference type="ARBA" id="ARBA00022679"/>
    </source>
</evidence>
<keyword evidence="6" id="KW-1185">Reference proteome</keyword>
<evidence type="ECO:0000259" key="3">
    <source>
        <dbReference type="PROSITE" id="PS51186"/>
    </source>
</evidence>
<evidence type="ECO:0000256" key="2">
    <source>
        <dbReference type="ARBA" id="ARBA00023315"/>
    </source>
</evidence>
<dbReference type="InterPro" id="IPR016181">
    <property type="entry name" value="Acyl_CoA_acyltransferase"/>
</dbReference>
<organism evidence="5 6">
    <name type="scientific">Furfurilactobacillus siliginis</name>
    <dbReference type="NCBI Taxonomy" id="348151"/>
    <lineage>
        <taxon>Bacteria</taxon>
        <taxon>Bacillati</taxon>
        <taxon>Bacillota</taxon>
        <taxon>Bacilli</taxon>
        <taxon>Lactobacillales</taxon>
        <taxon>Lactobacillaceae</taxon>
        <taxon>Furfurilactobacillus</taxon>
    </lineage>
</organism>
<keyword evidence="2" id="KW-0012">Acyltransferase</keyword>
<dbReference type="Proteomes" id="UP000321429">
    <property type="component" value="Unassembled WGS sequence"/>
</dbReference>
<dbReference type="OrthoDB" id="9796171at2"/>
<dbReference type="PATRIC" id="fig|348151.3.peg.486"/>
<comment type="caution">
    <text evidence="5">The sequence shown here is derived from an EMBL/GenBank/DDBJ whole genome shotgun (WGS) entry which is preliminary data.</text>
</comment>
<dbReference type="Proteomes" id="UP000051139">
    <property type="component" value="Unassembled WGS sequence"/>
</dbReference>
<dbReference type="PANTHER" id="PTHR43877">
    <property type="entry name" value="AMINOALKYLPHOSPHONATE N-ACETYLTRANSFERASE-RELATED-RELATED"/>
    <property type="match status" value="1"/>
</dbReference>
<gene>
    <name evidence="4" type="primary">ykbA</name>
    <name evidence="5" type="ORF">IV55_GL000478</name>
    <name evidence="4" type="ORF">LSI01_07310</name>
</gene>
<proteinExistence type="predicted"/>
<dbReference type="InterPro" id="IPR050832">
    <property type="entry name" value="Bact_Acetyltransf"/>
</dbReference>
<reference evidence="4 7" key="2">
    <citation type="submission" date="2019-07" db="EMBL/GenBank/DDBJ databases">
        <title>Whole genome shotgun sequence of Lactobacillus siliginis NBRC 101315.</title>
        <authorList>
            <person name="Hosoyama A."/>
            <person name="Uohara A."/>
            <person name="Ohji S."/>
            <person name="Ichikawa N."/>
        </authorList>
    </citation>
    <scope>NUCLEOTIDE SEQUENCE [LARGE SCALE GENOMIC DNA]</scope>
    <source>
        <strain evidence="4 7">NBRC 101315</strain>
    </source>
</reference>
<evidence type="ECO:0000313" key="4">
    <source>
        <dbReference type="EMBL" id="GEK28420.1"/>
    </source>
</evidence>
<accession>A0A0R2L809</accession>
<dbReference type="InterPro" id="IPR000182">
    <property type="entry name" value="GNAT_dom"/>
</dbReference>
<dbReference type="RefSeq" id="WP_057811236.1">
    <property type="nucleotide sequence ID" value="NZ_BJUD01000009.1"/>
</dbReference>
<dbReference type="GO" id="GO:0016747">
    <property type="term" value="F:acyltransferase activity, transferring groups other than amino-acyl groups"/>
    <property type="evidence" value="ECO:0007669"/>
    <property type="project" value="InterPro"/>
</dbReference>
<dbReference type="SUPFAM" id="SSF55729">
    <property type="entry name" value="Acyl-CoA N-acyltransferases (Nat)"/>
    <property type="match status" value="1"/>
</dbReference>
<evidence type="ECO:0000313" key="6">
    <source>
        <dbReference type="Proteomes" id="UP000051139"/>
    </source>
</evidence>
<evidence type="ECO:0000313" key="5">
    <source>
        <dbReference type="EMBL" id="KRN94708.1"/>
    </source>
</evidence>
<evidence type="ECO:0000313" key="7">
    <source>
        <dbReference type="Proteomes" id="UP000321429"/>
    </source>
</evidence>
<dbReference type="Gene3D" id="3.40.630.30">
    <property type="match status" value="1"/>
</dbReference>
<protein>
    <submittedName>
        <fullName evidence="4">GNAT family acetyltransferase</fullName>
    </submittedName>
</protein>
<feature type="domain" description="N-acetyltransferase" evidence="3">
    <location>
        <begin position="7"/>
        <end position="145"/>
    </location>
</feature>
<dbReference type="EMBL" id="JQCB01000013">
    <property type="protein sequence ID" value="KRN94708.1"/>
    <property type="molecule type" value="Genomic_DNA"/>
</dbReference>
<name>A0A0R2L809_9LACO</name>
<dbReference type="STRING" id="348151.IV55_GL000478"/>
<dbReference type="EMBL" id="BJUD01000009">
    <property type="protein sequence ID" value="GEK28420.1"/>
    <property type="molecule type" value="Genomic_DNA"/>
</dbReference>
<dbReference type="CDD" id="cd04301">
    <property type="entry name" value="NAT_SF"/>
    <property type="match status" value="1"/>
</dbReference>
<reference evidence="5 6" key="1">
    <citation type="journal article" date="2015" name="Genome Announc.">
        <title>Expanding the biotechnology potential of lactobacilli through comparative genomics of 213 strains and associated genera.</title>
        <authorList>
            <person name="Sun Z."/>
            <person name="Harris H.M."/>
            <person name="McCann A."/>
            <person name="Guo C."/>
            <person name="Argimon S."/>
            <person name="Zhang W."/>
            <person name="Yang X."/>
            <person name="Jeffery I.B."/>
            <person name="Cooney J.C."/>
            <person name="Kagawa T.F."/>
            <person name="Liu W."/>
            <person name="Song Y."/>
            <person name="Salvetti E."/>
            <person name="Wrobel A."/>
            <person name="Rasinkangas P."/>
            <person name="Parkhill J."/>
            <person name="Rea M.C."/>
            <person name="O'Sullivan O."/>
            <person name="Ritari J."/>
            <person name="Douillard F.P."/>
            <person name="Paul Ross R."/>
            <person name="Yang R."/>
            <person name="Briner A.E."/>
            <person name="Felis G.E."/>
            <person name="de Vos W.M."/>
            <person name="Barrangou R."/>
            <person name="Klaenhammer T.R."/>
            <person name="Caufield P.W."/>
            <person name="Cui Y."/>
            <person name="Zhang H."/>
            <person name="O'Toole P.W."/>
        </authorList>
    </citation>
    <scope>NUCLEOTIDE SEQUENCE [LARGE SCALE GENOMIC DNA]</scope>
    <source>
        <strain evidence="5 6">DSM 22696</strain>
    </source>
</reference>